<sequence>MEPLEIFEKYIKSRVWSKNYDEGIPAEVPIRPEPLYAYLDGTASKFGDRPAYIFFGARISYRTLGDHSDRLAKALREFGVSKGDVVALYMPNHPAFAVAYYAALKIGAVVTPMNPLYTPREVAHQAEDSGAKVLVTMDVQYDKVKGALAEGAKFEKIVVASITDYMPPLMRPIARARVKPPKVPYGGGVVKYTDLLKYERETSRAPINPAEDLAALMYTGGTTGVPKGAEITHGNISANLQQLKPLYDVVRRKRGVSADAPLVLVGALPWYHIYGQVTIMHYAIYDGGTVLVYPRPDIRAMIKDIEKYKASVLHGVPTLFNMIINNPDVKHYNLRSLAFCISGAAPLPVEVAKKFEEITGTPLREGYGMTETAVVTHLNPLFNGRHKPGSIGLPIPSTYAAVADPEKPVLLPPGQVGELVISGPQVMKGYHNRPEENEAAFFECCGHRWLRTGDMAYMDEEGYFYIVDRKKEMIKYKGYSVFPREVEEVLYQHPCVKEAAVVGIPHPEAGEVPKAYVVLKDECKGKVSPDEIAKWAAERLAPYKRPRAVEFRDELPKSAVGKILRRELKAQELAKLQGTTSK</sequence>
<dbReference type="Proteomes" id="UP000033636">
    <property type="component" value="Unassembled WGS sequence"/>
</dbReference>
<reference evidence="1" key="1">
    <citation type="submission" date="2024-07" db="EMBL/GenBank/DDBJ databases">
        <title>Metagenome and Metagenome-Assembled Genomes of Archaea from a hot spring from the geothermal field of Los Azufres, Mexico.</title>
        <authorList>
            <person name="Marin-Paredes R."/>
            <person name="Martinez-Romero E."/>
            <person name="Servin-Garciduenas L.E."/>
        </authorList>
    </citation>
    <scope>NUCLEOTIDE SEQUENCE</scope>
</reference>
<keyword evidence="1" id="KW-0436">Ligase</keyword>
<protein>
    <submittedName>
        <fullName evidence="1">Long-chain fatty acid--CoA ligase</fullName>
    </submittedName>
</protein>
<evidence type="ECO:0000313" key="2">
    <source>
        <dbReference type="Proteomes" id="UP000033636"/>
    </source>
</evidence>
<dbReference type="EMBL" id="JZWT02000025">
    <property type="protein sequence ID" value="MFB6491220.1"/>
    <property type="molecule type" value="Genomic_DNA"/>
</dbReference>
<comment type="caution">
    <text evidence="1">The sequence shown here is derived from an EMBL/GenBank/DDBJ whole genome shotgun (WGS) entry which is preliminary data.</text>
</comment>
<accession>A0ACC6V2I8</accession>
<name>A0ACC6V2I8_9CREN</name>
<organism evidence="1 2">
    <name type="scientific">Thermoproteus sp. AZ2</name>
    <dbReference type="NCBI Taxonomy" id="1609232"/>
    <lineage>
        <taxon>Archaea</taxon>
        <taxon>Thermoproteota</taxon>
        <taxon>Thermoprotei</taxon>
        <taxon>Thermoproteales</taxon>
        <taxon>Thermoproteaceae</taxon>
        <taxon>Thermoproteus</taxon>
    </lineage>
</organism>
<proteinExistence type="predicted"/>
<gene>
    <name evidence="1" type="ORF">TU35_008325</name>
</gene>
<evidence type="ECO:0000313" key="1">
    <source>
        <dbReference type="EMBL" id="MFB6491220.1"/>
    </source>
</evidence>